<evidence type="ECO:0000256" key="6">
    <source>
        <dbReference type="ARBA" id="ARBA00023136"/>
    </source>
</evidence>
<feature type="region of interest" description="Disordered" evidence="7">
    <location>
        <begin position="310"/>
        <end position="339"/>
    </location>
</feature>
<dbReference type="PANTHER" id="PTHR47400:SF1">
    <property type="entry name" value="PROLINE-RICH TRANSMEMBRANE PROTEIN 3"/>
    <property type="match status" value="1"/>
</dbReference>
<keyword evidence="11" id="KW-1185">Reference proteome</keyword>
<feature type="transmembrane region" description="Helical" evidence="8">
    <location>
        <begin position="388"/>
        <end position="408"/>
    </location>
</feature>
<evidence type="ECO:0000256" key="3">
    <source>
        <dbReference type="ARBA" id="ARBA00022692"/>
    </source>
</evidence>
<protein>
    <recommendedName>
        <fullName evidence="9">Proline-rich transmembrane protein 3/4 domain-containing protein</fullName>
    </recommendedName>
</protein>
<keyword evidence="4" id="KW-0732">Signal</keyword>
<evidence type="ECO:0000256" key="4">
    <source>
        <dbReference type="ARBA" id="ARBA00022729"/>
    </source>
</evidence>
<dbReference type="InterPro" id="IPR043242">
    <property type="entry name" value="PRRT3"/>
</dbReference>
<feature type="domain" description="Proline-rich transmembrane protein 3/4" evidence="9">
    <location>
        <begin position="367"/>
        <end position="641"/>
    </location>
</feature>
<feature type="compositionally biased region" description="Polar residues" evidence="7">
    <location>
        <begin position="310"/>
        <end position="323"/>
    </location>
</feature>
<name>A0ABD1JXN2_9TELE</name>
<proteinExistence type="predicted"/>
<feature type="transmembrane region" description="Helical" evidence="8">
    <location>
        <begin position="462"/>
        <end position="479"/>
    </location>
</feature>
<keyword evidence="5 8" id="KW-1133">Transmembrane helix</keyword>
<dbReference type="Proteomes" id="UP001591681">
    <property type="component" value="Unassembled WGS sequence"/>
</dbReference>
<accession>A0ABD1JXN2</accession>
<organism evidence="10 11">
    <name type="scientific">Coilia grayii</name>
    <name type="common">Gray's grenadier anchovy</name>
    <dbReference type="NCBI Taxonomy" id="363190"/>
    <lineage>
        <taxon>Eukaryota</taxon>
        <taxon>Metazoa</taxon>
        <taxon>Chordata</taxon>
        <taxon>Craniata</taxon>
        <taxon>Vertebrata</taxon>
        <taxon>Euteleostomi</taxon>
        <taxon>Actinopterygii</taxon>
        <taxon>Neopterygii</taxon>
        <taxon>Teleostei</taxon>
        <taxon>Clupei</taxon>
        <taxon>Clupeiformes</taxon>
        <taxon>Clupeoidei</taxon>
        <taxon>Engraulidae</taxon>
        <taxon>Coilinae</taxon>
        <taxon>Coilia</taxon>
    </lineage>
</organism>
<feature type="region of interest" description="Disordered" evidence="7">
    <location>
        <begin position="253"/>
        <end position="280"/>
    </location>
</feature>
<evidence type="ECO:0000256" key="2">
    <source>
        <dbReference type="ARBA" id="ARBA00022553"/>
    </source>
</evidence>
<evidence type="ECO:0000313" key="10">
    <source>
        <dbReference type="EMBL" id="KAL2091591.1"/>
    </source>
</evidence>
<keyword evidence="3 8" id="KW-0812">Transmembrane</keyword>
<keyword evidence="2" id="KW-0597">Phosphoprotein</keyword>
<dbReference type="Pfam" id="PF25987">
    <property type="entry name" value="PRRT3"/>
    <property type="match status" value="1"/>
</dbReference>
<feature type="transmembrane region" description="Helical" evidence="8">
    <location>
        <begin position="420"/>
        <end position="442"/>
    </location>
</feature>
<feature type="transmembrane region" description="Helical" evidence="8">
    <location>
        <begin position="572"/>
        <end position="595"/>
    </location>
</feature>
<evidence type="ECO:0000256" key="5">
    <source>
        <dbReference type="ARBA" id="ARBA00022989"/>
    </source>
</evidence>
<reference evidence="10 11" key="1">
    <citation type="submission" date="2024-09" db="EMBL/GenBank/DDBJ databases">
        <title>A chromosome-level genome assembly of Gray's grenadier anchovy, Coilia grayii.</title>
        <authorList>
            <person name="Fu Z."/>
        </authorList>
    </citation>
    <scope>NUCLEOTIDE SEQUENCE [LARGE SCALE GENOMIC DNA]</scope>
    <source>
        <strain evidence="10">G4</strain>
        <tissue evidence="10">Muscle</tissue>
    </source>
</reference>
<feature type="transmembrane region" description="Helical" evidence="8">
    <location>
        <begin position="615"/>
        <end position="635"/>
    </location>
</feature>
<feature type="transmembrane region" description="Helical" evidence="8">
    <location>
        <begin position="500"/>
        <end position="518"/>
    </location>
</feature>
<sequence length="923" mass="101269">MVLLWFNWKLKMQWNIYRILPLAITLFWLHQAAGSPIMSSTKPSISEPQTSLLLEANFNGLDYNDRPPTSSSSSSVTFQWAEHMINNYISQTLEDSFMSFTQIMESSGDGSGFQEEHNELKPEKAPSVSLMDENMILQELEERGGWEDAWYKSARSSPLQQIQLMDADRSPEITDMPQESNVVTSTQSTPISTSTFSLVKSVNTGMPIITETTDISPRGATQHLTTIQMILDLENPNGKGSDHRMKANLAQRKDTSGMQDYSGDAAPDGATVPGDEASNAQVTPTDSRIAIKAYLHHQQTSTMDVVTKTTQSNQPGQDVTNPTEIVPEVPSETPFSNDELKQSPPAGGLIGPGSCLLGSGLCAGPSELNGTTLKWEDLSRTLAFAWELHVFGCATLFLVLVVGSLWGITGATGLLRPYSVTLPMANTLLLLAGVLRCAHFLIDPYGTRHIVPRPTLSALYNLPLPLLLWAQAVLATVVLRGQRLKLLPRALQSPRVTGGLVALHCSLLFMADMLSQAVSPALPLMLQTFSVCWGLPLCLGLLFQTLNPSQLVRTPVPLWLAAKHVEDRTRQVFALCTVLGALSYTLQIHGVLWLYGLLGDWKHFSWGWWVAQFSARLLELTWSYSLLLLSSWVFWRPRGCNRREGRPGATPIRRLESCWDGMLDNLPKGPWREPDRHWAGLIPNNWAAHQRTRPDISSSMIRNYEVATTSQSLRDSHSGSISSINSIMCDSRATPPWLHGHNWSERDCILSLIEFDLCPPSPISLSTHSIDNALLHDDLGVGSLFTLQPPSWTQGLEPYCAQAGSATVPTTPTHIAYRWALDAGSSPVQPHCFGGSSHHSGPMGSDAQHSQAVGLDAQHSQPMGLNADQSQPMVSVAQSPLSIKDLKLHLEEPDPEVVPGIRGVAITEDDWGSVGSTDDITDL</sequence>
<evidence type="ECO:0000259" key="9">
    <source>
        <dbReference type="Pfam" id="PF25987"/>
    </source>
</evidence>
<dbReference type="PANTHER" id="PTHR47400">
    <property type="entry name" value="PROLINE-RICH TRANSMEMBRANE PROTEIN 3"/>
    <property type="match status" value="1"/>
</dbReference>
<comment type="subcellular location">
    <subcellularLocation>
        <location evidence="1">Membrane</location>
        <topology evidence="1">Multi-pass membrane protein</topology>
    </subcellularLocation>
</comment>
<keyword evidence="6 8" id="KW-0472">Membrane</keyword>
<dbReference type="InterPro" id="IPR059081">
    <property type="entry name" value="PRRT3-4"/>
</dbReference>
<gene>
    <name evidence="10" type="ORF">ACEWY4_013854</name>
</gene>
<evidence type="ECO:0000256" key="8">
    <source>
        <dbReference type="SAM" id="Phobius"/>
    </source>
</evidence>
<evidence type="ECO:0000256" key="7">
    <source>
        <dbReference type="SAM" id="MobiDB-lite"/>
    </source>
</evidence>
<comment type="caution">
    <text evidence="10">The sequence shown here is derived from an EMBL/GenBank/DDBJ whole genome shotgun (WGS) entry which is preliminary data.</text>
</comment>
<dbReference type="AlphaFoldDB" id="A0ABD1JXN2"/>
<evidence type="ECO:0000313" key="11">
    <source>
        <dbReference type="Proteomes" id="UP001591681"/>
    </source>
</evidence>
<feature type="transmembrane region" description="Helical" evidence="8">
    <location>
        <begin position="524"/>
        <end position="543"/>
    </location>
</feature>
<evidence type="ECO:0000256" key="1">
    <source>
        <dbReference type="ARBA" id="ARBA00004141"/>
    </source>
</evidence>
<dbReference type="EMBL" id="JBHFQA010000011">
    <property type="protein sequence ID" value="KAL2091591.1"/>
    <property type="molecule type" value="Genomic_DNA"/>
</dbReference>